<dbReference type="AlphaFoldDB" id="A0A8H7PY77"/>
<evidence type="ECO:0000256" key="7">
    <source>
        <dbReference type="ARBA" id="ARBA00022824"/>
    </source>
</evidence>
<feature type="transmembrane region" description="Helical" evidence="11">
    <location>
        <begin position="188"/>
        <end position="213"/>
    </location>
</feature>
<feature type="compositionally biased region" description="Basic and acidic residues" evidence="10">
    <location>
        <begin position="97"/>
        <end position="106"/>
    </location>
</feature>
<feature type="transmembrane region" description="Helical" evidence="11">
    <location>
        <begin position="287"/>
        <end position="307"/>
    </location>
</feature>
<feature type="transmembrane region" description="Helical" evidence="11">
    <location>
        <begin position="54"/>
        <end position="73"/>
    </location>
</feature>
<evidence type="ECO:0000313" key="13">
    <source>
        <dbReference type="Proteomes" id="UP000654370"/>
    </source>
</evidence>
<feature type="transmembrane region" description="Helical" evidence="11">
    <location>
        <begin position="379"/>
        <end position="406"/>
    </location>
</feature>
<feature type="transmembrane region" description="Helical" evidence="11">
    <location>
        <begin position="257"/>
        <end position="275"/>
    </location>
</feature>
<evidence type="ECO:0000256" key="8">
    <source>
        <dbReference type="ARBA" id="ARBA00022989"/>
    </source>
</evidence>
<evidence type="ECO:0000313" key="12">
    <source>
        <dbReference type="EMBL" id="KAG2182562.1"/>
    </source>
</evidence>
<keyword evidence="5 11" id="KW-0812">Transmembrane</keyword>
<dbReference type="PANTHER" id="PTHR13205:SF15">
    <property type="entry name" value="DOLICHOL KINASE"/>
    <property type="match status" value="1"/>
</dbReference>
<dbReference type="GO" id="GO:0043048">
    <property type="term" value="P:dolichyl monophosphate biosynthetic process"/>
    <property type="evidence" value="ECO:0007669"/>
    <property type="project" value="TreeGrafter"/>
</dbReference>
<comment type="similarity">
    <text evidence="2">Belongs to the polyprenol kinase family.</text>
</comment>
<keyword evidence="13" id="KW-1185">Reference proteome</keyword>
<dbReference type="GO" id="GO:0004168">
    <property type="term" value="F:dolichol kinase activity"/>
    <property type="evidence" value="ECO:0007669"/>
    <property type="project" value="UniProtKB-EC"/>
</dbReference>
<gene>
    <name evidence="12" type="ORF">INT43_007493</name>
</gene>
<comment type="caution">
    <text evidence="12">The sequence shown here is derived from an EMBL/GenBank/DDBJ whole genome shotgun (WGS) entry which is preliminary data.</text>
</comment>
<keyword evidence="8 11" id="KW-1133">Transmembrane helix</keyword>
<reference evidence="12" key="1">
    <citation type="submission" date="2020-12" db="EMBL/GenBank/DDBJ databases">
        <title>Metabolic potential, ecology and presence of endohyphal bacteria is reflected in genomic diversity of Mucoromycotina.</title>
        <authorList>
            <person name="Muszewska A."/>
            <person name="Okrasinska A."/>
            <person name="Steczkiewicz K."/>
            <person name="Drgas O."/>
            <person name="Orlowska M."/>
            <person name="Perlinska-Lenart U."/>
            <person name="Aleksandrzak-Piekarczyk T."/>
            <person name="Szatraj K."/>
            <person name="Zielenkiewicz U."/>
            <person name="Pilsyk S."/>
            <person name="Malc E."/>
            <person name="Mieczkowski P."/>
            <person name="Kruszewska J.S."/>
            <person name="Biernat P."/>
            <person name="Pawlowska J."/>
        </authorList>
    </citation>
    <scope>NUCLEOTIDE SEQUENCE</scope>
    <source>
        <strain evidence="12">WA0000067209</strain>
    </source>
</reference>
<proteinExistence type="inferred from homology"/>
<evidence type="ECO:0000256" key="3">
    <source>
        <dbReference type="ARBA" id="ARBA00012132"/>
    </source>
</evidence>
<dbReference type="Proteomes" id="UP000654370">
    <property type="component" value="Unassembled WGS sequence"/>
</dbReference>
<feature type="transmembrane region" description="Helical" evidence="11">
    <location>
        <begin position="498"/>
        <end position="517"/>
    </location>
</feature>
<dbReference type="EMBL" id="JAEPQZ010000004">
    <property type="protein sequence ID" value="KAG2182562.1"/>
    <property type="molecule type" value="Genomic_DNA"/>
</dbReference>
<dbReference type="PANTHER" id="PTHR13205">
    <property type="entry name" value="TRANSMEMBRANE PROTEIN 15-RELATED"/>
    <property type="match status" value="1"/>
</dbReference>
<keyword evidence="6" id="KW-0418">Kinase</keyword>
<dbReference type="OrthoDB" id="377083at2759"/>
<evidence type="ECO:0000256" key="5">
    <source>
        <dbReference type="ARBA" id="ARBA00022692"/>
    </source>
</evidence>
<dbReference type="InterPro" id="IPR032974">
    <property type="entry name" value="Polypren_kinase"/>
</dbReference>
<feature type="transmembrane region" description="Helical" evidence="11">
    <location>
        <begin position="426"/>
        <end position="445"/>
    </location>
</feature>
<feature type="transmembrane region" description="Helical" evidence="11">
    <location>
        <begin position="604"/>
        <end position="625"/>
    </location>
</feature>
<feature type="transmembrane region" description="Helical" evidence="11">
    <location>
        <begin position="155"/>
        <end position="176"/>
    </location>
</feature>
<name>A0A8H7PY77_MORIS</name>
<evidence type="ECO:0000256" key="9">
    <source>
        <dbReference type="ARBA" id="ARBA00023136"/>
    </source>
</evidence>
<keyword evidence="7" id="KW-0256">Endoplasmic reticulum</keyword>
<feature type="transmembrane region" description="Helical" evidence="11">
    <location>
        <begin position="563"/>
        <end position="583"/>
    </location>
</feature>
<evidence type="ECO:0000256" key="10">
    <source>
        <dbReference type="SAM" id="MobiDB-lite"/>
    </source>
</evidence>
<protein>
    <recommendedName>
        <fullName evidence="3">dolichol kinase</fullName>
        <ecNumber evidence="3">2.7.1.108</ecNumber>
    </recommendedName>
</protein>
<feature type="transmembrane region" description="Helical" evidence="11">
    <location>
        <begin position="327"/>
        <end position="349"/>
    </location>
</feature>
<keyword evidence="9 11" id="KW-0472">Membrane</keyword>
<comment type="subcellular location">
    <subcellularLocation>
        <location evidence="1">Endoplasmic reticulum membrane</location>
        <topology evidence="1">Multi-pass membrane protein</topology>
    </subcellularLocation>
</comment>
<accession>A0A8H7PY77</accession>
<evidence type="ECO:0000256" key="6">
    <source>
        <dbReference type="ARBA" id="ARBA00022777"/>
    </source>
</evidence>
<keyword evidence="4" id="KW-0808">Transferase</keyword>
<evidence type="ECO:0000256" key="2">
    <source>
        <dbReference type="ARBA" id="ARBA00010794"/>
    </source>
</evidence>
<evidence type="ECO:0000256" key="1">
    <source>
        <dbReference type="ARBA" id="ARBA00004477"/>
    </source>
</evidence>
<organism evidence="12 13">
    <name type="scientific">Mortierella isabellina</name>
    <name type="common">Filamentous fungus</name>
    <name type="synonym">Umbelopsis isabellina</name>
    <dbReference type="NCBI Taxonomy" id="91625"/>
    <lineage>
        <taxon>Eukaryota</taxon>
        <taxon>Fungi</taxon>
        <taxon>Fungi incertae sedis</taxon>
        <taxon>Mucoromycota</taxon>
        <taxon>Mucoromycotina</taxon>
        <taxon>Umbelopsidomycetes</taxon>
        <taxon>Umbelopsidales</taxon>
        <taxon>Umbelopsidaceae</taxon>
        <taxon>Umbelopsis</taxon>
    </lineage>
</organism>
<feature type="transmembrane region" description="Helical" evidence="11">
    <location>
        <begin position="225"/>
        <end position="245"/>
    </location>
</feature>
<feature type="transmembrane region" description="Helical" evidence="11">
    <location>
        <begin position="631"/>
        <end position="648"/>
    </location>
</feature>
<evidence type="ECO:0000256" key="4">
    <source>
        <dbReference type="ARBA" id="ARBA00022679"/>
    </source>
</evidence>
<feature type="region of interest" description="Disordered" evidence="10">
    <location>
        <begin position="83"/>
        <end position="123"/>
    </location>
</feature>
<feature type="transmembrane region" description="Helical" evidence="11">
    <location>
        <begin position="476"/>
        <end position="492"/>
    </location>
</feature>
<dbReference type="GO" id="GO:0005789">
    <property type="term" value="C:endoplasmic reticulum membrane"/>
    <property type="evidence" value="ECO:0007669"/>
    <property type="project" value="UniProtKB-SubCell"/>
</dbReference>
<evidence type="ECO:0000256" key="11">
    <source>
        <dbReference type="SAM" id="Phobius"/>
    </source>
</evidence>
<sequence length="669" mass="74774">MITKVDPWRIEDDGSEILETSASERIVWFLAALWSSWRLSKLEDIVSAETATQLSATLLIFTCLAFIATIFSFRAKNKSKIDVSSSYSSDDEDGEINIERASETPTRRRRTFDAKSSLGKSEPDVNVSKVRDVRVGRSRLFGKSRASFRSGADDGAICGILLTPLVASSKLISTAINDDQNKNIQNDLAYYQTIFELVLLLGIISIMHIHASYLMRPFRKLSLKYGVLLSTLFISSCLTILLVRFTPLLMHLKTLPLGYVLMYVVMFQLNLYLCATALKRSFTFGEMCIISQAGTLLGMSAVTMMMGKFMSHPLPIYLVGSGKLSPVKVLCHAVILGILLIGLFTYPILWHSRSLAQRRYWKSLSTGGTQQSSLRRRKIIAALLIYFITALTIVCLISPLCTALLGENAFLWTIKYVFMSPSRISLCLFWAISVAVTVVIWVLVLDVHDTPQSPHVGSQPSTVKQLTSSLNKKRKLFHALAVIMFVPGMLYEPAFLQLAFSVALAAFIYLEYLRFFAVWPYGKNIHMFLTEFIDSRDLGPVILSHVYLLLGCAESVWLEGSNVLASLSGILTLGFGDAMASLVGKRFGRIHWFRSHKTIEGTMAFVLSVLFGSGLILYTTAPLSVGFDMSWWFWYTFVVLMTGLMEAFSTQNDNLVVPLFMFALIESGY</sequence>
<dbReference type="EC" id="2.7.1.108" evidence="3"/>
<feature type="transmembrane region" description="Helical" evidence="11">
    <location>
        <begin position="538"/>
        <end position="557"/>
    </location>
</feature>